<keyword evidence="4" id="KW-1185">Reference proteome</keyword>
<organism evidence="3 4">
    <name type="scientific">Tessaracoccus aquimaris</name>
    <dbReference type="NCBI Taxonomy" id="1332264"/>
    <lineage>
        <taxon>Bacteria</taxon>
        <taxon>Bacillati</taxon>
        <taxon>Actinomycetota</taxon>
        <taxon>Actinomycetes</taxon>
        <taxon>Propionibacteriales</taxon>
        <taxon>Propionibacteriaceae</taxon>
        <taxon>Tessaracoccus</taxon>
    </lineage>
</organism>
<dbReference type="KEGG" id="tes:BW730_13965"/>
<dbReference type="PANTHER" id="PTHR18964">
    <property type="entry name" value="ROK (REPRESSOR, ORF, KINASE) FAMILY"/>
    <property type="match status" value="1"/>
</dbReference>
<name>A0A1Q2CQP1_9ACTN</name>
<dbReference type="Gene3D" id="3.30.420.40">
    <property type="match status" value="2"/>
</dbReference>
<dbReference type="STRING" id="1332264.BW730_13965"/>
<dbReference type="InterPro" id="IPR000600">
    <property type="entry name" value="ROK"/>
</dbReference>
<evidence type="ECO:0000313" key="3">
    <source>
        <dbReference type="EMBL" id="AQP48448.1"/>
    </source>
</evidence>
<feature type="domain" description="HTH marR-type" evidence="2">
    <location>
        <begin position="24"/>
        <end position="74"/>
    </location>
</feature>
<protein>
    <recommendedName>
        <fullName evidence="2">HTH marR-type domain-containing protein</fullName>
    </recommendedName>
</protein>
<reference evidence="4" key="1">
    <citation type="submission" date="2017-02" db="EMBL/GenBank/DDBJ databases">
        <title>Tessaracoccus aquaemaris sp. nov., isolated from the intestine of a Korean rockfish, Sebastes schlegelii, in a marine aquaculture pond.</title>
        <authorList>
            <person name="Tak E.J."/>
            <person name="Bae J.-W."/>
        </authorList>
    </citation>
    <scope>NUCLEOTIDE SEQUENCE [LARGE SCALE GENOMIC DNA]</scope>
    <source>
        <strain evidence="4">NSG39</strain>
    </source>
</reference>
<dbReference type="EMBL" id="CP019606">
    <property type="protein sequence ID" value="AQP48448.1"/>
    <property type="molecule type" value="Genomic_DNA"/>
</dbReference>
<dbReference type="InterPro" id="IPR036388">
    <property type="entry name" value="WH-like_DNA-bd_sf"/>
</dbReference>
<evidence type="ECO:0000256" key="1">
    <source>
        <dbReference type="ARBA" id="ARBA00006479"/>
    </source>
</evidence>
<dbReference type="Pfam" id="PF12802">
    <property type="entry name" value="MarR_2"/>
    <property type="match status" value="1"/>
</dbReference>
<dbReference type="InterPro" id="IPR000835">
    <property type="entry name" value="HTH_MarR-typ"/>
</dbReference>
<dbReference type="Pfam" id="PF00480">
    <property type="entry name" value="ROK"/>
    <property type="match status" value="1"/>
</dbReference>
<dbReference type="Gene3D" id="1.10.10.10">
    <property type="entry name" value="Winged helix-like DNA-binding domain superfamily/Winged helix DNA-binding domain"/>
    <property type="match status" value="1"/>
</dbReference>
<dbReference type="PANTHER" id="PTHR18964:SF149">
    <property type="entry name" value="BIFUNCTIONAL UDP-N-ACETYLGLUCOSAMINE 2-EPIMERASE_N-ACETYLMANNOSAMINE KINASE"/>
    <property type="match status" value="1"/>
</dbReference>
<dbReference type="Proteomes" id="UP000188145">
    <property type="component" value="Chromosome"/>
</dbReference>
<gene>
    <name evidence="3" type="ORF">BW730_13965</name>
</gene>
<dbReference type="SUPFAM" id="SSF46785">
    <property type="entry name" value="Winged helix' DNA-binding domain"/>
    <property type="match status" value="1"/>
</dbReference>
<dbReference type="SUPFAM" id="SSF53067">
    <property type="entry name" value="Actin-like ATPase domain"/>
    <property type="match status" value="2"/>
</dbReference>
<dbReference type="InterPro" id="IPR043129">
    <property type="entry name" value="ATPase_NBD"/>
</dbReference>
<dbReference type="GO" id="GO:0003700">
    <property type="term" value="F:DNA-binding transcription factor activity"/>
    <property type="evidence" value="ECO:0007669"/>
    <property type="project" value="InterPro"/>
</dbReference>
<proteinExistence type="inferred from homology"/>
<comment type="similarity">
    <text evidence="1">Belongs to the ROK (NagC/XylR) family.</text>
</comment>
<sequence length="398" mass="41243">MTPQDPSAAKMTQSSVRSANLALVLSRIPGEEGSVSRADIAAQLGMTRSTVSRLIDDLIVGRLVREGETSAGGRGRPAVPLNLQRRSVVSLGLEVNVERLVATLVDLTGEVLVVRQRDLDVVALDPADAMGQLAELATEALEGRPAGSRLTGATLALPGLLDRSGTRVLRAPNLGWEGVEPSALWRLSVDGEPVALRSANDIDCSALTVLRDDPQASFIYVTGEVGIGSAVAINGEILAGRSGWAAELGHVCVDPHGHLCGCGSIGCLESVAGARGLLRDSGQPGVASLIAAAEADEDLALATIEGAADALGIALSAALNLLDVENIRLGGHLGQLEPFMRDRLAAVLNQRVLWARHSGIEVEVVERAPLRAAMGAGLAGLGQVIADPATWIDELLAD</sequence>
<evidence type="ECO:0000313" key="4">
    <source>
        <dbReference type="Proteomes" id="UP000188145"/>
    </source>
</evidence>
<accession>A0A1Q2CQP1</accession>
<dbReference type="InterPro" id="IPR036390">
    <property type="entry name" value="WH_DNA-bd_sf"/>
</dbReference>
<evidence type="ECO:0000259" key="2">
    <source>
        <dbReference type="Pfam" id="PF12802"/>
    </source>
</evidence>
<dbReference type="AlphaFoldDB" id="A0A1Q2CQP1"/>